<protein>
    <submittedName>
        <fullName evidence="3">FBX28 protein</fullName>
    </submittedName>
</protein>
<evidence type="ECO:0000313" key="4">
    <source>
        <dbReference type="Proteomes" id="UP000557426"/>
    </source>
</evidence>
<gene>
    <name evidence="3" type="primary">Fbxo28</name>
    <name evidence="3" type="ORF">ZAPATR_R09822</name>
</gene>
<dbReference type="Pfam" id="PF00646">
    <property type="entry name" value="F-box"/>
    <property type="match status" value="1"/>
</dbReference>
<keyword evidence="4" id="KW-1185">Reference proteome</keyword>
<evidence type="ECO:0000256" key="1">
    <source>
        <dbReference type="SAM" id="MobiDB-lite"/>
    </source>
</evidence>
<feature type="compositionally biased region" description="Basic and acidic residues" evidence="1">
    <location>
        <begin position="1"/>
        <end position="11"/>
    </location>
</feature>
<feature type="compositionally biased region" description="Basic and acidic residues" evidence="1">
    <location>
        <begin position="333"/>
        <end position="342"/>
    </location>
</feature>
<dbReference type="GO" id="GO:0000209">
    <property type="term" value="P:protein polyubiquitination"/>
    <property type="evidence" value="ECO:0007669"/>
    <property type="project" value="TreeGrafter"/>
</dbReference>
<evidence type="ECO:0000313" key="3">
    <source>
        <dbReference type="EMBL" id="NXT79289.1"/>
    </source>
</evidence>
<dbReference type="AlphaFoldDB" id="A0A7L3FGT4"/>
<feature type="domain" description="F-box" evidence="2">
    <location>
        <begin position="44"/>
        <end position="92"/>
    </location>
</feature>
<comment type="caution">
    <text evidence="3">The sequence shown here is derived from an EMBL/GenBank/DDBJ whole genome shotgun (WGS) entry which is preliminary data.</text>
</comment>
<evidence type="ECO:0000259" key="2">
    <source>
        <dbReference type="PROSITE" id="PS50181"/>
    </source>
</evidence>
<dbReference type="InterPro" id="IPR039719">
    <property type="entry name" value="FBXO28"/>
</dbReference>
<dbReference type="CDD" id="cd22100">
    <property type="entry name" value="F-box_FBXO28"/>
    <property type="match status" value="1"/>
</dbReference>
<dbReference type="PANTHER" id="PTHR13252:SF9">
    <property type="entry name" value="F-BOX ONLY PROTEIN 28"/>
    <property type="match status" value="1"/>
</dbReference>
<dbReference type="Proteomes" id="UP000557426">
    <property type="component" value="Unassembled WGS sequence"/>
</dbReference>
<dbReference type="InterPro" id="IPR036047">
    <property type="entry name" value="F-box-like_dom_sf"/>
</dbReference>
<dbReference type="PANTHER" id="PTHR13252">
    <property type="entry name" value="F-BOX ONLY PROTEIN 28"/>
    <property type="match status" value="1"/>
</dbReference>
<reference evidence="3 4" key="1">
    <citation type="submission" date="2019-09" db="EMBL/GenBank/DDBJ databases">
        <title>Bird 10,000 Genomes (B10K) Project - Family phase.</title>
        <authorList>
            <person name="Zhang G."/>
        </authorList>
    </citation>
    <scope>NUCLEOTIDE SEQUENCE [LARGE SCALE GENOMIC DNA]</scope>
    <source>
        <strain evidence="3">B10K-DU-011-47</strain>
        <tissue evidence="3">Mixed tissue sample</tissue>
    </source>
</reference>
<feature type="region of interest" description="Disordered" evidence="1">
    <location>
        <begin position="1"/>
        <end position="42"/>
    </location>
</feature>
<proteinExistence type="predicted"/>
<feature type="non-terminal residue" evidence="3">
    <location>
        <position position="351"/>
    </location>
</feature>
<dbReference type="EMBL" id="VZTU01016579">
    <property type="protein sequence ID" value="NXT79289.1"/>
    <property type="molecule type" value="Genomic_DNA"/>
</dbReference>
<dbReference type="PROSITE" id="PS50181">
    <property type="entry name" value="FBOX"/>
    <property type="match status" value="1"/>
</dbReference>
<sequence length="351" mass="39519">KMAASEERLLSDGEGGALGSARLSPPPVSESPEALAPLEPPPQSNTLMGLPIVAIENILSFLSYDETSQLRLVCKRMDLVCQRMLNQGFLKVERYHNLCQKQVKAQLPRRESERRNHSLARHADILAAVETRLSLLNMTFMKYVDSNLCCFIPGKVIDEIYRVLRYVNSTRAPQRAHEVLQELRDISSMAMEYFDEKIVPILKRKMPGSDVSGRLIGTAPVPGPSTTLSTMQLFSKQNPSRQEVTKLQQQVKANSTGLTALKREMSEFRLKAQEQQKQLQDQEQKLLEQAQIIGEQNARLAELERKLREVMESPVGNASGSGSNEQSPRKRGKAVEPTDCPRKSKRLRSRK</sequence>
<name>A0A7L3FGT4_9GRUI</name>
<dbReference type="InterPro" id="IPR001810">
    <property type="entry name" value="F-box_dom"/>
</dbReference>
<accession>A0A7L3FGT4</accession>
<feature type="non-terminal residue" evidence="3">
    <location>
        <position position="1"/>
    </location>
</feature>
<dbReference type="SUPFAM" id="SSF81383">
    <property type="entry name" value="F-box domain"/>
    <property type="match status" value="1"/>
</dbReference>
<feature type="region of interest" description="Disordered" evidence="1">
    <location>
        <begin position="311"/>
        <end position="351"/>
    </location>
</feature>
<organism evidence="3 4">
    <name type="scientific">Zapornia atra</name>
    <name type="common">Henderson crake</name>
    <dbReference type="NCBI Taxonomy" id="2585822"/>
    <lineage>
        <taxon>Eukaryota</taxon>
        <taxon>Metazoa</taxon>
        <taxon>Chordata</taxon>
        <taxon>Craniata</taxon>
        <taxon>Vertebrata</taxon>
        <taxon>Euteleostomi</taxon>
        <taxon>Archelosauria</taxon>
        <taxon>Archosauria</taxon>
        <taxon>Dinosauria</taxon>
        <taxon>Saurischia</taxon>
        <taxon>Theropoda</taxon>
        <taxon>Coelurosauria</taxon>
        <taxon>Aves</taxon>
        <taxon>Neognathae</taxon>
        <taxon>Neoaves</taxon>
        <taxon>Gruiformes</taxon>
        <taxon>Rallidae</taxon>
        <taxon>Zapornia</taxon>
    </lineage>
</organism>
<feature type="compositionally biased region" description="Polar residues" evidence="1">
    <location>
        <begin position="316"/>
        <end position="326"/>
    </location>
</feature>